<sequence>MRLSQLGVILRLKSTIVFPVSDEGDSSGSHQAVLLSFSVEVLAYMGERFWTVRLPQSVTENA</sequence>
<organism evidence="1 2">
    <name type="scientific">Portunus trituberculatus</name>
    <name type="common">Swimming crab</name>
    <name type="synonym">Neptunus trituberculatus</name>
    <dbReference type="NCBI Taxonomy" id="210409"/>
    <lineage>
        <taxon>Eukaryota</taxon>
        <taxon>Metazoa</taxon>
        <taxon>Ecdysozoa</taxon>
        <taxon>Arthropoda</taxon>
        <taxon>Crustacea</taxon>
        <taxon>Multicrustacea</taxon>
        <taxon>Malacostraca</taxon>
        <taxon>Eumalacostraca</taxon>
        <taxon>Eucarida</taxon>
        <taxon>Decapoda</taxon>
        <taxon>Pleocyemata</taxon>
        <taxon>Brachyura</taxon>
        <taxon>Eubrachyura</taxon>
        <taxon>Portunoidea</taxon>
        <taxon>Portunidae</taxon>
        <taxon>Portuninae</taxon>
        <taxon>Portunus</taxon>
    </lineage>
</organism>
<dbReference type="AlphaFoldDB" id="A0A5B7JUB5"/>
<keyword evidence="2" id="KW-1185">Reference proteome</keyword>
<dbReference type="EMBL" id="VSRR010106950">
    <property type="protein sequence ID" value="MPC96688.1"/>
    <property type="molecule type" value="Genomic_DNA"/>
</dbReference>
<proteinExistence type="predicted"/>
<evidence type="ECO:0000313" key="1">
    <source>
        <dbReference type="EMBL" id="MPC96688.1"/>
    </source>
</evidence>
<reference evidence="1 2" key="1">
    <citation type="submission" date="2019-05" db="EMBL/GenBank/DDBJ databases">
        <title>Another draft genome of Portunus trituberculatus and its Hox gene families provides insights of decapod evolution.</title>
        <authorList>
            <person name="Jeong J.-H."/>
            <person name="Song I."/>
            <person name="Kim S."/>
            <person name="Choi T."/>
            <person name="Kim D."/>
            <person name="Ryu S."/>
            <person name="Kim W."/>
        </authorList>
    </citation>
    <scope>NUCLEOTIDE SEQUENCE [LARGE SCALE GENOMIC DNA]</scope>
    <source>
        <tissue evidence="1">Muscle</tissue>
    </source>
</reference>
<dbReference type="Proteomes" id="UP000324222">
    <property type="component" value="Unassembled WGS sequence"/>
</dbReference>
<gene>
    <name evidence="1" type="ORF">E2C01_091963</name>
</gene>
<name>A0A5B7JUB5_PORTR</name>
<protein>
    <submittedName>
        <fullName evidence="1">Uncharacterized protein</fullName>
    </submittedName>
</protein>
<comment type="caution">
    <text evidence="1">The sequence shown here is derived from an EMBL/GenBank/DDBJ whole genome shotgun (WGS) entry which is preliminary data.</text>
</comment>
<accession>A0A5B7JUB5</accession>
<evidence type="ECO:0000313" key="2">
    <source>
        <dbReference type="Proteomes" id="UP000324222"/>
    </source>
</evidence>